<dbReference type="Pfam" id="PF04428">
    <property type="entry name" value="Choline_kin_N"/>
    <property type="match status" value="1"/>
</dbReference>
<organism evidence="4 5">
    <name type="scientific">Rhizodiscina lignyota</name>
    <dbReference type="NCBI Taxonomy" id="1504668"/>
    <lineage>
        <taxon>Eukaryota</taxon>
        <taxon>Fungi</taxon>
        <taxon>Dikarya</taxon>
        <taxon>Ascomycota</taxon>
        <taxon>Pezizomycotina</taxon>
        <taxon>Dothideomycetes</taxon>
        <taxon>Pleosporomycetidae</taxon>
        <taxon>Aulographales</taxon>
        <taxon>Rhizodiscinaceae</taxon>
        <taxon>Rhizodiscina</taxon>
    </lineage>
</organism>
<dbReference type="GO" id="GO:0004103">
    <property type="term" value="F:choline kinase activity"/>
    <property type="evidence" value="ECO:0007669"/>
    <property type="project" value="TreeGrafter"/>
</dbReference>
<evidence type="ECO:0000313" key="5">
    <source>
        <dbReference type="Proteomes" id="UP000799772"/>
    </source>
</evidence>
<dbReference type="InterPro" id="IPR007521">
    <property type="entry name" value="Choline_kin_N"/>
</dbReference>
<comment type="caution">
    <text evidence="4">The sequence shown here is derived from an EMBL/GenBank/DDBJ whole genome shotgun (WGS) entry which is preliminary data.</text>
</comment>
<feature type="compositionally biased region" description="Basic residues" evidence="2">
    <location>
        <begin position="67"/>
        <end position="81"/>
    </location>
</feature>
<proteinExistence type="inferred from homology"/>
<sequence>MSLQTPTHSPIHHPFPWDRFNFVIPSIDPTPNNSPAVSIVEPEGISPMMLGETKYIADDFNLDRSVPKQHRAKVASKLKGRKSIERMTSPRLTAQRSYPQSSGRSDVSVSTSRSRQYSAGRELHAQISAWLEHEKQRRAEAKAKKEETTAPFKPSDILAKKTDASPKLTTDEARGNRSRRASGASESHDALEELQDILGRYMTLEAQESFHGFRGSRGPSRRSSVKKLRRQSTAYSSDTDYFDGEPIIPSCDAWLDNSKTLAYSGGTTEAPSDSPNLTRRSKEKQAWTTFKYEIVRLTHTLRLKGWRRVSMEHSHEIEVERLSGALTNAVYVVSPPKDMSHHTSKEKVESTHRRPPPKLLLRIYGPQVDHLIDRVSELAILRRLGRKNIGPRLLGTFTNGRFEQFLDSKTLKPNDLRVPETSRQIAKRMKELHEGIDLTDEERQGGPFVWKNWDKWLERCEVVVKWVDGQQALARERRPSLVRRGSQIGDELVCGVEWDVFRQTVEKYKRWLEEKYGGKEKLKERLVFAHNDTQYGNILRLQPPGDSPLLKPSNQHKQLVVIDFEYANANTPGLEFANHFTEWCYDYHDKLAPFACSTARYPTPEEQYRFVKAYVLHRPSFLPVKSDTPASTPGLEPRKVGSEAKLGQSFSMGSTSSLAGFMLDARTPGATPGALGPDLEKIAEEEEKRVEKEVKKLLKETKMWRLANSAMWVAWGIVQAKVEGMPEDDPASAVNGETEHTNGGAMVPNSDPLSPEAKDMVNDLKDKRPDEMRSDEAEDGDEDEFDYLAYAHERALFFWGDAIQAGLVKEEQLPEALRRKVKAVEY</sequence>
<dbReference type="GO" id="GO:0005737">
    <property type="term" value="C:cytoplasm"/>
    <property type="evidence" value="ECO:0007669"/>
    <property type="project" value="TreeGrafter"/>
</dbReference>
<evidence type="ECO:0000256" key="2">
    <source>
        <dbReference type="SAM" id="MobiDB-lite"/>
    </source>
</evidence>
<feature type="compositionally biased region" description="Basic and acidic residues" evidence="2">
    <location>
        <begin position="135"/>
        <end position="148"/>
    </location>
</feature>
<dbReference type="Pfam" id="PF01633">
    <property type="entry name" value="Choline_kinase"/>
    <property type="match status" value="1"/>
</dbReference>
<feature type="domain" description="Choline kinase N-terminal" evidence="3">
    <location>
        <begin position="240"/>
        <end position="309"/>
    </location>
</feature>
<dbReference type="PANTHER" id="PTHR22603:SF93">
    <property type="entry name" value="RE24176P"/>
    <property type="match status" value="1"/>
</dbReference>
<gene>
    <name evidence="4" type="ORF">NA57DRAFT_50224</name>
</gene>
<feature type="region of interest" description="Disordered" evidence="2">
    <location>
        <begin position="135"/>
        <end position="189"/>
    </location>
</feature>
<feature type="compositionally biased region" description="Basic and acidic residues" evidence="2">
    <location>
        <begin position="338"/>
        <end position="352"/>
    </location>
</feature>
<comment type="similarity">
    <text evidence="1">Belongs to the choline/ethanolamine kinase family.</text>
</comment>
<feature type="region of interest" description="Disordered" evidence="2">
    <location>
        <begin position="335"/>
        <end position="354"/>
    </location>
</feature>
<evidence type="ECO:0000313" key="4">
    <source>
        <dbReference type="EMBL" id="KAF2092424.1"/>
    </source>
</evidence>
<accession>A0A9P4M418</accession>
<dbReference type="GO" id="GO:0006646">
    <property type="term" value="P:phosphatidylethanolamine biosynthetic process"/>
    <property type="evidence" value="ECO:0007669"/>
    <property type="project" value="TreeGrafter"/>
</dbReference>
<dbReference type="Gene3D" id="3.90.1200.10">
    <property type="match status" value="1"/>
</dbReference>
<keyword evidence="4" id="KW-0808">Transferase</keyword>
<dbReference type="Gene3D" id="3.30.200.20">
    <property type="entry name" value="Phosphorylase Kinase, domain 1"/>
    <property type="match status" value="1"/>
</dbReference>
<name>A0A9P4M418_9PEZI</name>
<dbReference type="EMBL" id="ML978146">
    <property type="protein sequence ID" value="KAF2092424.1"/>
    <property type="molecule type" value="Genomic_DNA"/>
</dbReference>
<dbReference type="InterPro" id="IPR011009">
    <property type="entry name" value="Kinase-like_dom_sf"/>
</dbReference>
<dbReference type="PANTHER" id="PTHR22603">
    <property type="entry name" value="CHOLINE/ETHANOALAMINE KINASE"/>
    <property type="match status" value="1"/>
</dbReference>
<dbReference type="Proteomes" id="UP000799772">
    <property type="component" value="Unassembled WGS sequence"/>
</dbReference>
<feature type="region of interest" description="Disordered" evidence="2">
    <location>
        <begin position="726"/>
        <end position="782"/>
    </location>
</feature>
<feature type="compositionally biased region" description="Basic and acidic residues" evidence="2">
    <location>
        <begin position="756"/>
        <end position="775"/>
    </location>
</feature>
<keyword evidence="5" id="KW-1185">Reference proteome</keyword>
<dbReference type="GO" id="GO:0004305">
    <property type="term" value="F:ethanolamine kinase activity"/>
    <property type="evidence" value="ECO:0007669"/>
    <property type="project" value="TreeGrafter"/>
</dbReference>
<feature type="region of interest" description="Disordered" evidence="2">
    <location>
        <begin position="210"/>
        <end position="231"/>
    </location>
</feature>
<protein>
    <submittedName>
        <fullName evidence="4">Kinase-like protein</fullName>
    </submittedName>
</protein>
<reference evidence="4" key="1">
    <citation type="journal article" date="2020" name="Stud. Mycol.">
        <title>101 Dothideomycetes genomes: a test case for predicting lifestyles and emergence of pathogens.</title>
        <authorList>
            <person name="Haridas S."/>
            <person name="Albert R."/>
            <person name="Binder M."/>
            <person name="Bloem J."/>
            <person name="Labutti K."/>
            <person name="Salamov A."/>
            <person name="Andreopoulos B."/>
            <person name="Baker S."/>
            <person name="Barry K."/>
            <person name="Bills G."/>
            <person name="Bluhm B."/>
            <person name="Cannon C."/>
            <person name="Castanera R."/>
            <person name="Culley D."/>
            <person name="Daum C."/>
            <person name="Ezra D."/>
            <person name="Gonzalez J."/>
            <person name="Henrissat B."/>
            <person name="Kuo A."/>
            <person name="Liang C."/>
            <person name="Lipzen A."/>
            <person name="Lutzoni F."/>
            <person name="Magnuson J."/>
            <person name="Mondo S."/>
            <person name="Nolan M."/>
            <person name="Ohm R."/>
            <person name="Pangilinan J."/>
            <person name="Park H.-J."/>
            <person name="Ramirez L."/>
            <person name="Alfaro M."/>
            <person name="Sun H."/>
            <person name="Tritt A."/>
            <person name="Yoshinaga Y."/>
            <person name="Zwiers L.-H."/>
            <person name="Turgeon B."/>
            <person name="Goodwin S."/>
            <person name="Spatafora J."/>
            <person name="Crous P."/>
            <person name="Grigoriev I."/>
        </authorList>
    </citation>
    <scope>NUCLEOTIDE SEQUENCE</scope>
    <source>
        <strain evidence="4">CBS 133067</strain>
    </source>
</reference>
<feature type="compositionally biased region" description="Basic and acidic residues" evidence="2">
    <location>
        <begin position="158"/>
        <end position="175"/>
    </location>
</feature>
<keyword evidence="4" id="KW-0418">Kinase</keyword>
<dbReference type="OrthoDB" id="10267235at2759"/>
<feature type="region of interest" description="Disordered" evidence="2">
    <location>
        <begin position="67"/>
        <end position="119"/>
    </location>
</feature>
<dbReference type="SUPFAM" id="SSF56112">
    <property type="entry name" value="Protein kinase-like (PK-like)"/>
    <property type="match status" value="1"/>
</dbReference>
<dbReference type="AlphaFoldDB" id="A0A9P4M418"/>
<feature type="compositionally biased region" description="Basic residues" evidence="2">
    <location>
        <begin position="219"/>
        <end position="230"/>
    </location>
</feature>
<dbReference type="CDD" id="cd05157">
    <property type="entry name" value="ETNK_euk"/>
    <property type="match status" value="1"/>
</dbReference>
<feature type="compositionally biased region" description="Polar residues" evidence="2">
    <location>
        <begin position="90"/>
        <end position="100"/>
    </location>
</feature>
<feature type="compositionally biased region" description="Low complexity" evidence="2">
    <location>
        <begin position="101"/>
        <end position="115"/>
    </location>
</feature>
<evidence type="ECO:0000256" key="1">
    <source>
        <dbReference type="ARBA" id="ARBA00038211"/>
    </source>
</evidence>
<evidence type="ECO:0000259" key="3">
    <source>
        <dbReference type="Pfam" id="PF04428"/>
    </source>
</evidence>